<proteinExistence type="predicted"/>
<dbReference type="Proteomes" id="UP000176260">
    <property type="component" value="Unassembled WGS sequence"/>
</dbReference>
<dbReference type="EMBL" id="MHIA01000015">
    <property type="protein sequence ID" value="OGY42269.1"/>
    <property type="molecule type" value="Genomic_DNA"/>
</dbReference>
<evidence type="ECO:0000313" key="2">
    <source>
        <dbReference type="EMBL" id="OGY42269.1"/>
    </source>
</evidence>
<organism evidence="2 3">
    <name type="scientific">Candidatus Buchananbacteria bacterium RBG_13_39_9</name>
    <dbReference type="NCBI Taxonomy" id="1797531"/>
    <lineage>
        <taxon>Bacteria</taxon>
        <taxon>Candidatus Buchananiibacteriota</taxon>
    </lineage>
</organism>
<reference evidence="2 3" key="1">
    <citation type="journal article" date="2016" name="Nat. Commun.">
        <title>Thousands of microbial genomes shed light on interconnected biogeochemical processes in an aquifer system.</title>
        <authorList>
            <person name="Anantharaman K."/>
            <person name="Brown C.T."/>
            <person name="Hug L.A."/>
            <person name="Sharon I."/>
            <person name="Castelle C.J."/>
            <person name="Probst A.J."/>
            <person name="Thomas B.C."/>
            <person name="Singh A."/>
            <person name="Wilkins M.J."/>
            <person name="Karaoz U."/>
            <person name="Brodie E.L."/>
            <person name="Williams K.H."/>
            <person name="Hubbard S.S."/>
            <person name="Banfield J.F."/>
        </authorList>
    </citation>
    <scope>NUCLEOTIDE SEQUENCE [LARGE SCALE GENOMIC DNA]</scope>
</reference>
<feature type="region of interest" description="Disordered" evidence="1">
    <location>
        <begin position="1"/>
        <end position="44"/>
    </location>
</feature>
<protein>
    <submittedName>
        <fullName evidence="2">Uncharacterized protein</fullName>
    </submittedName>
</protein>
<name>A0A1G1XQB3_9BACT</name>
<evidence type="ECO:0000313" key="3">
    <source>
        <dbReference type="Proteomes" id="UP000176260"/>
    </source>
</evidence>
<accession>A0A1G1XQB3</accession>
<dbReference type="AlphaFoldDB" id="A0A1G1XQB3"/>
<evidence type="ECO:0000256" key="1">
    <source>
        <dbReference type="SAM" id="MobiDB-lite"/>
    </source>
</evidence>
<comment type="caution">
    <text evidence="2">The sequence shown here is derived from an EMBL/GenBank/DDBJ whole genome shotgun (WGS) entry which is preliminary data.</text>
</comment>
<feature type="compositionally biased region" description="Basic and acidic residues" evidence="1">
    <location>
        <begin position="27"/>
        <end position="38"/>
    </location>
</feature>
<sequence>MIYKIGQGKQIKSHPPSAKGGLRRARRGEMSAEKEKPAGKGKAQITASCPNCQEQIEAVVPFELPGGKNGGCKCNSCQQELDVCLQDPRDGHPTLILTPKNPGSILTV</sequence>
<gene>
    <name evidence="2" type="ORF">A2Y67_04435</name>
</gene>